<dbReference type="GO" id="GO:0003677">
    <property type="term" value="F:DNA binding"/>
    <property type="evidence" value="ECO:0007669"/>
    <property type="project" value="InterPro"/>
</dbReference>
<dbReference type="Proteomes" id="UP000823769">
    <property type="component" value="Unassembled WGS sequence"/>
</dbReference>
<dbReference type="AlphaFoldDB" id="A0A9D9IWZ9"/>
<organism evidence="1 2">
    <name type="scientific">Candidatus Cryptobacteroides avistercoris</name>
    <dbReference type="NCBI Taxonomy" id="2840758"/>
    <lineage>
        <taxon>Bacteria</taxon>
        <taxon>Pseudomonadati</taxon>
        <taxon>Bacteroidota</taxon>
        <taxon>Bacteroidia</taxon>
        <taxon>Bacteroidales</taxon>
        <taxon>Candidatus Cryptobacteroides</taxon>
    </lineage>
</organism>
<dbReference type="EMBL" id="JADILW010000073">
    <property type="protein sequence ID" value="MBO8480479.1"/>
    <property type="molecule type" value="Genomic_DNA"/>
</dbReference>
<evidence type="ECO:0008006" key="3">
    <source>
        <dbReference type="Google" id="ProtNLM"/>
    </source>
</evidence>
<dbReference type="GO" id="GO:0006313">
    <property type="term" value="P:DNA transposition"/>
    <property type="evidence" value="ECO:0007669"/>
    <property type="project" value="InterPro"/>
</dbReference>
<proteinExistence type="predicted"/>
<dbReference type="GO" id="GO:0004803">
    <property type="term" value="F:transposase activity"/>
    <property type="evidence" value="ECO:0007669"/>
    <property type="project" value="InterPro"/>
</dbReference>
<reference evidence="1" key="1">
    <citation type="submission" date="2020-10" db="EMBL/GenBank/DDBJ databases">
        <authorList>
            <person name="Gilroy R."/>
        </authorList>
    </citation>
    <scope>NUCLEOTIDE SEQUENCE</scope>
    <source>
        <strain evidence="1">B3-1481</strain>
    </source>
</reference>
<sequence>MEYYHVFTKGLEKGLLFHDDCDFIYGMNLIPRCLKSADARALAFCLMDNHVHFVLEGSMEKCKRFMTSYKRALLSFLNRWRKRNISETMVPGIVRVDNTDNLLTVIAYVLRNPIAAGINYLPQDYLWSSASAYFRLGGATHDDSCRRISFLSFREKKKYFKDFHGYPTLWTMDKNGMILPENYVEVKEVEKLFFSVRRYLHRLATNKEMEINLTMMQNIRMNDTDLRKEAAKVCMDTFGTTSVDILDYRQKLLICKILRKRLGAGSRQLGRIMHLDPANIKSLL</sequence>
<dbReference type="PANTHER" id="PTHR34322">
    <property type="entry name" value="TRANSPOSASE, Y1_TNP DOMAIN-CONTAINING"/>
    <property type="match status" value="1"/>
</dbReference>
<comment type="caution">
    <text evidence="1">The sequence shown here is derived from an EMBL/GenBank/DDBJ whole genome shotgun (WGS) entry which is preliminary data.</text>
</comment>
<evidence type="ECO:0000313" key="1">
    <source>
        <dbReference type="EMBL" id="MBO8480479.1"/>
    </source>
</evidence>
<gene>
    <name evidence="1" type="ORF">IAB76_05160</name>
</gene>
<protein>
    <recommendedName>
        <fullName evidence="3">Transposase IS200-like domain-containing protein</fullName>
    </recommendedName>
</protein>
<dbReference type="Gene3D" id="3.30.70.1290">
    <property type="entry name" value="Transposase IS200-like"/>
    <property type="match status" value="1"/>
</dbReference>
<dbReference type="InterPro" id="IPR036515">
    <property type="entry name" value="Transposase_17_sf"/>
</dbReference>
<accession>A0A9D9IWZ9</accession>
<dbReference type="PANTHER" id="PTHR34322:SF2">
    <property type="entry name" value="TRANSPOSASE IS200-LIKE DOMAIN-CONTAINING PROTEIN"/>
    <property type="match status" value="1"/>
</dbReference>
<name>A0A9D9IWZ9_9BACT</name>
<dbReference type="SUPFAM" id="SSF143422">
    <property type="entry name" value="Transposase IS200-like"/>
    <property type="match status" value="1"/>
</dbReference>
<reference evidence="1" key="2">
    <citation type="journal article" date="2021" name="PeerJ">
        <title>Extensive microbial diversity within the chicken gut microbiome revealed by metagenomics and culture.</title>
        <authorList>
            <person name="Gilroy R."/>
            <person name="Ravi A."/>
            <person name="Getino M."/>
            <person name="Pursley I."/>
            <person name="Horton D.L."/>
            <person name="Alikhan N.F."/>
            <person name="Baker D."/>
            <person name="Gharbi K."/>
            <person name="Hall N."/>
            <person name="Watson M."/>
            <person name="Adriaenssens E.M."/>
            <person name="Foster-Nyarko E."/>
            <person name="Jarju S."/>
            <person name="Secka A."/>
            <person name="Antonio M."/>
            <person name="Oren A."/>
            <person name="Chaudhuri R.R."/>
            <person name="La Ragione R."/>
            <person name="Hildebrand F."/>
            <person name="Pallen M.J."/>
        </authorList>
    </citation>
    <scope>NUCLEOTIDE SEQUENCE</scope>
    <source>
        <strain evidence="1">B3-1481</strain>
    </source>
</reference>
<evidence type="ECO:0000313" key="2">
    <source>
        <dbReference type="Proteomes" id="UP000823769"/>
    </source>
</evidence>